<gene>
    <name evidence="2" type="ORF">KS407_18895</name>
</gene>
<evidence type="ECO:0008006" key="4">
    <source>
        <dbReference type="Google" id="ProtNLM"/>
    </source>
</evidence>
<feature type="transmembrane region" description="Helical" evidence="1">
    <location>
        <begin position="202"/>
        <end position="224"/>
    </location>
</feature>
<evidence type="ECO:0000313" key="2">
    <source>
        <dbReference type="EMBL" id="MBU9723489.1"/>
    </source>
</evidence>
<dbReference type="Proteomes" id="UP000790580">
    <property type="component" value="Unassembled WGS sequence"/>
</dbReference>
<comment type="caution">
    <text evidence="2">The sequence shown here is derived from an EMBL/GenBank/DDBJ whole genome shotgun (WGS) entry which is preliminary data.</text>
</comment>
<dbReference type="RefSeq" id="WP_088073402.1">
    <property type="nucleotide sequence ID" value="NZ_JAHQCR010000077.1"/>
</dbReference>
<name>A0ABS6JY13_9BACI</name>
<keyword evidence="1" id="KW-1133">Transmembrane helix</keyword>
<feature type="transmembrane region" description="Helical" evidence="1">
    <location>
        <begin position="95"/>
        <end position="116"/>
    </location>
</feature>
<proteinExistence type="predicted"/>
<evidence type="ECO:0000256" key="1">
    <source>
        <dbReference type="SAM" id="Phobius"/>
    </source>
</evidence>
<feature type="transmembrane region" description="Helical" evidence="1">
    <location>
        <begin position="177"/>
        <end position="196"/>
    </location>
</feature>
<feature type="transmembrane region" description="Helical" evidence="1">
    <location>
        <begin position="63"/>
        <end position="83"/>
    </location>
</feature>
<keyword evidence="1" id="KW-0812">Transmembrane</keyword>
<keyword evidence="1" id="KW-0472">Membrane</keyword>
<reference evidence="2 3" key="1">
    <citation type="submission" date="2021-06" db="EMBL/GenBank/DDBJ databases">
        <title>Bacillus sp. RD4P76, an endophyte from a halophyte.</title>
        <authorList>
            <person name="Sun J.-Q."/>
        </authorList>
    </citation>
    <scope>NUCLEOTIDE SEQUENCE [LARGE SCALE GENOMIC DNA]</scope>
    <source>
        <strain evidence="2 3">JCM 17098</strain>
    </source>
</reference>
<protein>
    <recommendedName>
        <fullName evidence="4">ABC transporter ATPase</fullName>
    </recommendedName>
</protein>
<organism evidence="2 3">
    <name type="scientific">Evansella alkalicola</name>
    <dbReference type="NCBI Taxonomy" id="745819"/>
    <lineage>
        <taxon>Bacteria</taxon>
        <taxon>Bacillati</taxon>
        <taxon>Bacillota</taxon>
        <taxon>Bacilli</taxon>
        <taxon>Bacillales</taxon>
        <taxon>Bacillaceae</taxon>
        <taxon>Evansella</taxon>
    </lineage>
</organism>
<feature type="transmembrane region" description="Helical" evidence="1">
    <location>
        <begin position="21"/>
        <end position="43"/>
    </location>
</feature>
<accession>A0ABS6JY13</accession>
<sequence>MSKLSEEDFLVLRRPLESRRQFPGSISGALLIGIFCQVVLLYLEYYISRYSIYPFAHDIFQLHLWFSIVLGVLSVIYAIPVIYKKFQRIQYLISIVVSQNIFALSPLILALIMIGAEIPLSSQNISLLIYLTYICLFIGLIVFVVTFVRFIILLQNGAYRIGSKKDQHRRKFETKSYVPYVIVGSTAFVFMLQFVMKNFELLSFDVVFFTTLLIIIFFVMLFVLPEQLVILYCKYRFDSFNFGPNGRHLYPVKDEHTNITSNKRINRL</sequence>
<evidence type="ECO:0000313" key="3">
    <source>
        <dbReference type="Proteomes" id="UP000790580"/>
    </source>
</evidence>
<feature type="transmembrane region" description="Helical" evidence="1">
    <location>
        <begin position="128"/>
        <end position="156"/>
    </location>
</feature>
<dbReference type="EMBL" id="JAHQCR010000077">
    <property type="protein sequence ID" value="MBU9723489.1"/>
    <property type="molecule type" value="Genomic_DNA"/>
</dbReference>
<keyword evidence="3" id="KW-1185">Reference proteome</keyword>